<sequence>MRTIKLGNSNLEVSVFALGIMRMSALSTDQAGKVLRTAIDHGINFIDSADIYGKGKSEEVFAAAMKKEGLKRDQFYIQSKAGIVPGLRYDFSKKYLIKAVDGILQRMNIDYLDSFLLHRPDPLMDSKEVSETFNQLYQSGKVRHFGVSNFDIGQFLLLQEDLDKRLLVNQLQFSLTHSEMIDSVINFGHGENFLAFAKRDNVTVQAWSPFQAKSGKGSFIDSPEYPKLNEKLRELSIKYQVSKNAIAAAWILRHPAQIQVMLGTMNLKHLKDSIDGVEVELSRQEWYDLYLAAGNYLP</sequence>
<evidence type="ECO:0000313" key="2">
    <source>
        <dbReference type="EMBL" id="BDR55976.1"/>
    </source>
</evidence>
<organism evidence="2 3">
    <name type="scientific">Xylocopilactobacillus apis</name>
    <dbReference type="NCBI Taxonomy" id="2932183"/>
    <lineage>
        <taxon>Bacteria</taxon>
        <taxon>Bacillati</taxon>
        <taxon>Bacillota</taxon>
        <taxon>Bacilli</taxon>
        <taxon>Lactobacillales</taxon>
        <taxon>Lactobacillaceae</taxon>
        <taxon>Xylocopilactobacillus</taxon>
    </lineage>
</organism>
<dbReference type="PANTHER" id="PTHR43364:SF1">
    <property type="entry name" value="OXIDOREDUCTASE YDHF"/>
    <property type="match status" value="1"/>
</dbReference>
<gene>
    <name evidence="2" type="ORF">KIMC2_05380</name>
</gene>
<dbReference type="InterPro" id="IPR020471">
    <property type="entry name" value="AKR"/>
</dbReference>
<reference evidence="2 3" key="1">
    <citation type="journal article" date="2023" name="Microbiol. Spectr.">
        <title>Symbiosis of Carpenter Bees with Uncharacterized Lactic Acid Bacteria Showing NAD Auxotrophy.</title>
        <authorList>
            <person name="Kawasaki S."/>
            <person name="Ozawa K."/>
            <person name="Mori T."/>
            <person name="Yamamoto A."/>
            <person name="Ito M."/>
            <person name="Ohkuma M."/>
            <person name="Sakamoto M."/>
            <person name="Matsutani M."/>
        </authorList>
    </citation>
    <scope>NUCLEOTIDE SEQUENCE [LARGE SCALE GENOMIC DNA]</scope>
    <source>
        <strain evidence="2 3">KimC2</strain>
    </source>
</reference>
<dbReference type="RefSeq" id="WP_317697779.1">
    <property type="nucleotide sequence ID" value="NZ_AP026801.1"/>
</dbReference>
<dbReference type="SUPFAM" id="SSF51430">
    <property type="entry name" value="NAD(P)-linked oxidoreductase"/>
    <property type="match status" value="1"/>
</dbReference>
<evidence type="ECO:0000313" key="3">
    <source>
        <dbReference type="Proteomes" id="UP001321804"/>
    </source>
</evidence>
<dbReference type="AlphaFoldDB" id="A0AAU9D0D5"/>
<dbReference type="EMBL" id="AP026801">
    <property type="protein sequence ID" value="BDR55976.1"/>
    <property type="molecule type" value="Genomic_DNA"/>
</dbReference>
<dbReference type="GO" id="GO:0016491">
    <property type="term" value="F:oxidoreductase activity"/>
    <property type="evidence" value="ECO:0007669"/>
    <property type="project" value="InterPro"/>
</dbReference>
<dbReference type="InterPro" id="IPR036812">
    <property type="entry name" value="NAD(P)_OxRdtase_dom_sf"/>
</dbReference>
<name>A0AAU9D0D5_9LACO</name>
<protein>
    <submittedName>
        <fullName evidence="2">Aldo/keto reductase</fullName>
    </submittedName>
</protein>
<dbReference type="InterPro" id="IPR050523">
    <property type="entry name" value="AKR_Detox_Biosynth"/>
</dbReference>
<dbReference type="Pfam" id="PF00248">
    <property type="entry name" value="Aldo_ket_red"/>
    <property type="match status" value="1"/>
</dbReference>
<dbReference type="PRINTS" id="PR00069">
    <property type="entry name" value="ALDKETRDTASE"/>
</dbReference>
<proteinExistence type="predicted"/>
<dbReference type="PANTHER" id="PTHR43364">
    <property type="entry name" value="NADH-SPECIFIC METHYLGLYOXAL REDUCTASE-RELATED"/>
    <property type="match status" value="1"/>
</dbReference>
<evidence type="ECO:0000259" key="1">
    <source>
        <dbReference type="Pfam" id="PF00248"/>
    </source>
</evidence>
<dbReference type="GO" id="GO:0005829">
    <property type="term" value="C:cytosol"/>
    <property type="evidence" value="ECO:0007669"/>
    <property type="project" value="TreeGrafter"/>
</dbReference>
<dbReference type="Proteomes" id="UP001321804">
    <property type="component" value="Chromosome"/>
</dbReference>
<feature type="domain" description="NADP-dependent oxidoreductase" evidence="1">
    <location>
        <begin position="18"/>
        <end position="286"/>
    </location>
</feature>
<accession>A0AAU9D0D5</accession>
<keyword evidence="3" id="KW-1185">Reference proteome</keyword>
<dbReference type="Gene3D" id="3.20.20.100">
    <property type="entry name" value="NADP-dependent oxidoreductase domain"/>
    <property type="match status" value="1"/>
</dbReference>
<dbReference type="InterPro" id="IPR023210">
    <property type="entry name" value="NADP_OxRdtase_dom"/>
</dbReference>
<dbReference type="KEGG" id="xak:KIMC2_05380"/>